<feature type="signal peptide" evidence="1">
    <location>
        <begin position="1"/>
        <end position="18"/>
    </location>
</feature>
<feature type="chain" id="PRO_5046756957" evidence="1">
    <location>
        <begin position="19"/>
        <end position="298"/>
    </location>
</feature>
<dbReference type="Gene3D" id="3.30.70.2970">
    <property type="entry name" value="Protein of unknown function (DUF541), domain 2"/>
    <property type="match status" value="1"/>
</dbReference>
<reference evidence="2" key="1">
    <citation type="submission" date="2019-05" db="EMBL/GenBank/DDBJ databases">
        <authorList>
            <person name="Lianzixin W."/>
        </authorList>
    </citation>
    <scope>NUCLEOTIDE SEQUENCE</scope>
    <source>
        <strain evidence="2">EC11</strain>
    </source>
</reference>
<dbReference type="InterPro" id="IPR007497">
    <property type="entry name" value="SIMPL/DUF541"/>
</dbReference>
<proteinExistence type="predicted"/>
<accession>A0ABX0ISP0</accession>
<protein>
    <submittedName>
        <fullName evidence="2">SIMPL domain-containing protein</fullName>
    </submittedName>
</protein>
<organism evidence="2 3">
    <name type="scientific">Flavobacterium jejuense</name>
    <dbReference type="NCBI Taxonomy" id="1544455"/>
    <lineage>
        <taxon>Bacteria</taxon>
        <taxon>Pseudomonadati</taxon>
        <taxon>Bacteroidota</taxon>
        <taxon>Flavobacteriia</taxon>
        <taxon>Flavobacteriales</taxon>
        <taxon>Flavobacteriaceae</taxon>
        <taxon>Flavobacterium</taxon>
    </lineage>
</organism>
<gene>
    <name evidence="2" type="ORF">FIA58_004315</name>
</gene>
<name>A0ABX0ISP0_9FLAO</name>
<dbReference type="Pfam" id="PF04402">
    <property type="entry name" value="SIMPL"/>
    <property type="match status" value="1"/>
</dbReference>
<evidence type="ECO:0000313" key="3">
    <source>
        <dbReference type="Proteomes" id="UP000817854"/>
    </source>
</evidence>
<reference evidence="2" key="2">
    <citation type="submission" date="2020-02" db="EMBL/GenBank/DDBJ databases">
        <title>Flavobacterium profundi sp. nov., isolated from a deep-sea seamount.</title>
        <authorList>
            <person name="Zhang D.-C."/>
        </authorList>
    </citation>
    <scope>NUCLEOTIDE SEQUENCE</scope>
    <source>
        <strain evidence="2">EC11</strain>
    </source>
</reference>
<sequence>MKTKLFYLLLLFESMTFAQISGNQVFSTNTNKSYGKQNGTSIGNTISINDNHLTMQVKVLLNEKADSFTLVIGTNQEAQTVAECNNLINKRIDGFINDIQKLKIKKENIYIDFISQTKVYDYTVGENQADEFQKGFEIKKNIIITSNQSASIEQIITTASKFEIYDIITVEYRNNDVLEKHTFLFEEAIKIADSKKDLYLKTFGKRIVGTPNASEDFSIFFPKTQYKKYQAFDTSEIETNYRNSNQNFIKKMTRKNTTYYYEGVESDAIDIVFNQSASEIGIQYVLTLTITYKLDTSL</sequence>
<evidence type="ECO:0000256" key="1">
    <source>
        <dbReference type="SAM" id="SignalP"/>
    </source>
</evidence>
<dbReference type="Proteomes" id="UP000817854">
    <property type="component" value="Unassembled WGS sequence"/>
</dbReference>
<dbReference type="RefSeq" id="WP_140960425.1">
    <property type="nucleotide sequence ID" value="NZ_VEVQ02000002.1"/>
</dbReference>
<comment type="caution">
    <text evidence="2">The sequence shown here is derived from an EMBL/GenBank/DDBJ whole genome shotgun (WGS) entry which is preliminary data.</text>
</comment>
<dbReference type="EMBL" id="VEVQ02000002">
    <property type="protein sequence ID" value="NHN24894.1"/>
    <property type="molecule type" value="Genomic_DNA"/>
</dbReference>
<evidence type="ECO:0000313" key="2">
    <source>
        <dbReference type="EMBL" id="NHN24894.1"/>
    </source>
</evidence>
<keyword evidence="3" id="KW-1185">Reference proteome</keyword>
<keyword evidence="1" id="KW-0732">Signal</keyword>